<organism evidence="2 3">
    <name type="scientific">Pontibacter saemangeumensis</name>
    <dbReference type="NCBI Taxonomy" id="1084525"/>
    <lineage>
        <taxon>Bacteria</taxon>
        <taxon>Pseudomonadati</taxon>
        <taxon>Bacteroidota</taxon>
        <taxon>Cytophagia</taxon>
        <taxon>Cytophagales</taxon>
        <taxon>Hymenobacteraceae</taxon>
        <taxon>Pontibacter</taxon>
    </lineage>
</organism>
<name>A0ABP8M1Q9_9BACT</name>
<dbReference type="PANTHER" id="PTHR18964">
    <property type="entry name" value="ROK (REPRESSOR, ORF, KINASE) FAMILY"/>
    <property type="match status" value="1"/>
</dbReference>
<dbReference type="SUPFAM" id="SSF53067">
    <property type="entry name" value="Actin-like ATPase domain"/>
    <property type="match status" value="1"/>
</dbReference>
<evidence type="ECO:0000313" key="3">
    <source>
        <dbReference type="Proteomes" id="UP001500552"/>
    </source>
</evidence>
<dbReference type="InterPro" id="IPR000600">
    <property type="entry name" value="ROK"/>
</dbReference>
<evidence type="ECO:0000313" key="2">
    <source>
        <dbReference type="EMBL" id="GAA4441232.1"/>
    </source>
</evidence>
<dbReference type="Pfam" id="PF00480">
    <property type="entry name" value="ROK"/>
    <property type="match status" value="2"/>
</dbReference>
<comment type="similarity">
    <text evidence="1">Belongs to the ROK (NagC/XylR) family.</text>
</comment>
<accession>A0ABP8M1Q9</accession>
<dbReference type="PANTHER" id="PTHR18964:SF149">
    <property type="entry name" value="BIFUNCTIONAL UDP-N-ACETYLGLUCOSAMINE 2-EPIMERASE_N-ACETYLMANNOSAMINE KINASE"/>
    <property type="match status" value="1"/>
</dbReference>
<proteinExistence type="inferred from homology"/>
<sequence length="298" mass="31780">MSHKTVLGVDIGGSHITAAMVDLETKTIVPGTQARAHVNAQGTVQEVVEAWAAVIQKALGARAAAETKLGVSMPGPFDYEEGICLFQNQDKYDCLYSLNVKELLASQLKSKPENIKLSNDAGCFLTGEVFGGAAKGASSAIGITLGTGLGSATLQHGIAGDADLWRAPFKDGIAEDYLSTRACVQAYKRLSGKRVKDVKALAALYARDADAREVFREFAENLALFLAPYLRDLEPEVVIIGGNIANAWELFVPATVRNLASMGLHVPIKKAALAEEAALIGAASYWHAEQPVLRDSKR</sequence>
<dbReference type="RefSeq" id="WP_345161573.1">
    <property type="nucleotide sequence ID" value="NZ_BAABHC010000029.1"/>
</dbReference>
<gene>
    <name evidence="2" type="ORF">GCM10023188_39520</name>
</gene>
<protein>
    <recommendedName>
        <fullName evidence="4">Glucokinase</fullName>
    </recommendedName>
</protein>
<dbReference type="EMBL" id="BAABHC010000029">
    <property type="protein sequence ID" value="GAA4441232.1"/>
    <property type="molecule type" value="Genomic_DNA"/>
</dbReference>
<dbReference type="Proteomes" id="UP001500552">
    <property type="component" value="Unassembled WGS sequence"/>
</dbReference>
<dbReference type="InterPro" id="IPR043129">
    <property type="entry name" value="ATPase_NBD"/>
</dbReference>
<evidence type="ECO:0000256" key="1">
    <source>
        <dbReference type="ARBA" id="ARBA00006479"/>
    </source>
</evidence>
<dbReference type="Gene3D" id="3.30.420.40">
    <property type="match status" value="2"/>
</dbReference>
<comment type="caution">
    <text evidence="2">The sequence shown here is derived from an EMBL/GenBank/DDBJ whole genome shotgun (WGS) entry which is preliminary data.</text>
</comment>
<evidence type="ECO:0008006" key="4">
    <source>
        <dbReference type="Google" id="ProtNLM"/>
    </source>
</evidence>
<keyword evidence="3" id="KW-1185">Reference proteome</keyword>
<reference evidence="3" key="1">
    <citation type="journal article" date="2019" name="Int. J. Syst. Evol. Microbiol.">
        <title>The Global Catalogue of Microorganisms (GCM) 10K type strain sequencing project: providing services to taxonomists for standard genome sequencing and annotation.</title>
        <authorList>
            <consortium name="The Broad Institute Genomics Platform"/>
            <consortium name="The Broad Institute Genome Sequencing Center for Infectious Disease"/>
            <person name="Wu L."/>
            <person name="Ma J."/>
        </authorList>
    </citation>
    <scope>NUCLEOTIDE SEQUENCE [LARGE SCALE GENOMIC DNA]</scope>
    <source>
        <strain evidence="3">JCM 17926</strain>
    </source>
</reference>